<feature type="domain" description="Type II methyltransferase M.TaqI-like" evidence="8">
    <location>
        <begin position="623"/>
        <end position="739"/>
    </location>
</feature>
<feature type="domain" description="DNA methylase adenine-specific" evidence="7">
    <location>
        <begin position="448"/>
        <end position="537"/>
    </location>
</feature>
<dbReference type="InterPro" id="IPR002052">
    <property type="entry name" value="DNA_methylase_N6_adenine_CS"/>
</dbReference>
<keyword evidence="4" id="KW-0949">S-adenosyl-L-methionine</keyword>
<evidence type="ECO:0000259" key="9">
    <source>
        <dbReference type="Pfam" id="PF18135"/>
    </source>
</evidence>
<keyword evidence="2 10" id="KW-0489">Methyltransferase</keyword>
<organism evidence="10">
    <name type="scientific">Vecturithrix granuli</name>
    <dbReference type="NCBI Taxonomy" id="1499967"/>
    <lineage>
        <taxon>Bacteria</taxon>
        <taxon>Candidatus Moduliflexota</taxon>
        <taxon>Candidatus Vecturitrichia</taxon>
        <taxon>Candidatus Vecturitrichales</taxon>
        <taxon>Candidatus Vecturitrichaceae</taxon>
        <taxon>Candidatus Vecturithrix</taxon>
    </lineage>
</organism>
<comment type="catalytic activity">
    <reaction evidence="6">
        <text>a 2'-deoxyadenosine in DNA + S-adenosyl-L-methionine = an N(6)-methyl-2'-deoxyadenosine in DNA + S-adenosyl-L-homocysteine + H(+)</text>
        <dbReference type="Rhea" id="RHEA:15197"/>
        <dbReference type="Rhea" id="RHEA-COMP:12418"/>
        <dbReference type="Rhea" id="RHEA-COMP:12419"/>
        <dbReference type="ChEBI" id="CHEBI:15378"/>
        <dbReference type="ChEBI" id="CHEBI:57856"/>
        <dbReference type="ChEBI" id="CHEBI:59789"/>
        <dbReference type="ChEBI" id="CHEBI:90615"/>
        <dbReference type="ChEBI" id="CHEBI:90616"/>
        <dbReference type="EC" id="2.1.1.72"/>
    </reaction>
</comment>
<evidence type="ECO:0000256" key="3">
    <source>
        <dbReference type="ARBA" id="ARBA00022679"/>
    </source>
</evidence>
<dbReference type="GO" id="GO:0003677">
    <property type="term" value="F:DNA binding"/>
    <property type="evidence" value="ECO:0007669"/>
    <property type="project" value="InterPro"/>
</dbReference>
<protein>
    <recommendedName>
        <fullName evidence="1">site-specific DNA-methyltransferase (adenine-specific)</fullName>
        <ecNumber evidence="1">2.1.1.72</ecNumber>
    </recommendedName>
</protein>
<dbReference type="SUPFAM" id="SSF53335">
    <property type="entry name" value="S-adenosyl-L-methionine-dependent methyltransferases"/>
    <property type="match status" value="1"/>
</dbReference>
<dbReference type="HOGENOM" id="CLU_009503_0_0_0"/>
<dbReference type="GO" id="GO:0009307">
    <property type="term" value="P:DNA restriction-modification system"/>
    <property type="evidence" value="ECO:0007669"/>
    <property type="project" value="UniProtKB-KW"/>
</dbReference>
<dbReference type="GO" id="GO:0008170">
    <property type="term" value="F:N-methyltransferase activity"/>
    <property type="evidence" value="ECO:0007669"/>
    <property type="project" value="InterPro"/>
</dbReference>
<feature type="domain" description="Type ISP restriction-modification enzyme LLaBIII C-terminal specificity" evidence="9">
    <location>
        <begin position="837"/>
        <end position="1206"/>
    </location>
</feature>
<dbReference type="Pfam" id="PF02384">
    <property type="entry name" value="N6_Mtase"/>
    <property type="match status" value="1"/>
</dbReference>
<reference evidence="10" key="1">
    <citation type="journal article" date="2015" name="PeerJ">
        <title>First genomic representation of candidate bacterial phylum KSB3 points to enhanced environmental sensing as a trigger of wastewater bulking.</title>
        <authorList>
            <person name="Sekiguchi Y."/>
            <person name="Ohashi A."/>
            <person name="Parks D.H."/>
            <person name="Yamauchi T."/>
            <person name="Tyson G.W."/>
            <person name="Hugenholtz P."/>
        </authorList>
    </citation>
    <scope>NUCLEOTIDE SEQUENCE [LARGE SCALE GENOMIC DNA]</scope>
</reference>
<dbReference type="PANTHER" id="PTHR33841">
    <property type="entry name" value="DNA METHYLTRANSFERASE YEEA-RELATED"/>
    <property type="match status" value="1"/>
</dbReference>
<dbReference type="EMBL" id="DF820479">
    <property type="protein sequence ID" value="GAK61488.1"/>
    <property type="molecule type" value="Genomic_DNA"/>
</dbReference>
<dbReference type="InterPro" id="IPR003356">
    <property type="entry name" value="DNA_methylase_A-5"/>
</dbReference>
<dbReference type="Pfam" id="PF18135">
    <property type="entry name" value="Type_ISP_C"/>
    <property type="match status" value="1"/>
</dbReference>
<keyword evidence="5" id="KW-0680">Restriction system</keyword>
<keyword evidence="3 10" id="KW-0808">Transferase</keyword>
<dbReference type="STRING" id="1499967.U27_01389"/>
<evidence type="ECO:0000256" key="4">
    <source>
        <dbReference type="ARBA" id="ARBA00022691"/>
    </source>
</evidence>
<accession>A0A081CA83</accession>
<dbReference type="GO" id="GO:0009007">
    <property type="term" value="F:site-specific DNA-methyltransferase (adenine-specific) activity"/>
    <property type="evidence" value="ECO:0007669"/>
    <property type="project" value="UniProtKB-EC"/>
</dbReference>
<dbReference type="PROSITE" id="PS00092">
    <property type="entry name" value="N6_MTASE"/>
    <property type="match status" value="1"/>
</dbReference>
<proteinExistence type="predicted"/>
<dbReference type="InterPro" id="IPR029063">
    <property type="entry name" value="SAM-dependent_MTases_sf"/>
</dbReference>
<dbReference type="PANTHER" id="PTHR33841:SF1">
    <property type="entry name" value="DNA METHYLTRANSFERASE A"/>
    <property type="match status" value="1"/>
</dbReference>
<evidence type="ECO:0000256" key="5">
    <source>
        <dbReference type="ARBA" id="ARBA00022747"/>
    </source>
</evidence>
<dbReference type="EC" id="2.1.1.72" evidence="1"/>
<evidence type="ECO:0000256" key="1">
    <source>
        <dbReference type="ARBA" id="ARBA00011900"/>
    </source>
</evidence>
<gene>
    <name evidence="10" type="ORF">U27_01389</name>
</gene>
<sequence>MARETRESRENSFSSFKSIARETRGTRERWIRACSSFRVFRVFRGPKIMHSEEIAKLRSLTDFHALIAYLRDELDWPIEAHDAEDLVFEYEPEELGIDKQYAVNILSIKQLRPLVDQQPWGVFYLEFERKRLPVVVLRRILRAFVAARRAVDPERPVWRLADLMFISALGETEARGISFAHFHQKDDGLPELRTFSWDQRETHFYYLKRLNLAALKWPDDESDAAAWRGQWSRAFNTPHRYSISSSQNLAKEMAKHALTVRALIDEVYALESKEGALHQLYDNFKDILLHDLTPAAFADMLAQTVAYGLLSAAAQDSQALTLDSMVAHIPQTNPFLKNLLAAIISPEDSPRNTPNTRKEEQALIHLSRVPRVSRAIDLNEENEFSRDSLDSRAIDVHEDQEFSRVPRVSRAIDLDEIGIGELVTMLQQTNVEAILRDFGRQTGSGREDPVIHFYELFLSEYDKAQKVQRGVFYTPDPVVSFIVRSVDELLKHEFGLQDGLADTSCDPDTGEPLVQILDPATGTGTFLAHVIDRIEATVKAKAKNVPGTSESAGRIDWDEYVSRHLLPRLNGFELMMAPYAVAHTKLGLKLQQTGYSFGSDERLRVFLCNALEQAVEKHDMLALRGVLSKESNEAAKVKLHKPISVIIGNPPYSVSSANKSEFIDGLMGTYKEDVKSERNIQPLSDDYVKFIRLAHWKIEKTGRGIIGMITNNSYLSGLIHRGMRKKLLESFDKIYILNLHGNSRIGEKALDGTKDENVFDIMQGVSIALFVVNKKGMGKVFYQDRFGLSDRKYEYLNQNTVVSTQWEELEVSSPYYFFVEKNFSQQESYNEFWSISEIFKQDSSGVTTHRDHFVVGYTEEEIKQRIKLFVSDLTDETLSIKLDLKETSDFKIEFARKKLKQTNWEKFIVPYLYRPFDDRYICYVPELIDRDRYDIMCHFFKENLGLAVMRQYLYESVKDYNYVLCVNNISDRRLFISNRGAGFVYPLYLYPKRAKKDLFSALEEPKKKEININPNIFKVLTEKYNAHPNPEDIFHYIYAILHSPEYRRRYAEFLKIDFPRIPFTADYGLFQQLAALGADLAALHLLQDDYAYASWTQAGQASPLHAPLTSFVEGVNGKTMGAFSKSSCYKGGRVFLDTSLKGQSSYFAGVPEDVWHFQIGGYQVCYKWLYDRRAVGKAPGRTLTDDDIAHYHKIVIALRETLRLMRRIDAVIAEHGGFPLV</sequence>
<dbReference type="Gene3D" id="3.40.50.150">
    <property type="entry name" value="Vaccinia Virus protein VP39"/>
    <property type="match status" value="1"/>
</dbReference>
<evidence type="ECO:0000313" key="11">
    <source>
        <dbReference type="Proteomes" id="UP000030661"/>
    </source>
</evidence>
<name>A0A081CA83_VECG1</name>
<evidence type="ECO:0000259" key="7">
    <source>
        <dbReference type="Pfam" id="PF02384"/>
    </source>
</evidence>
<keyword evidence="11" id="KW-1185">Reference proteome</keyword>
<dbReference type="InterPro" id="IPR011639">
    <property type="entry name" value="MethylTrfase_TaqI-like_dom"/>
</dbReference>
<dbReference type="GO" id="GO:0032259">
    <property type="term" value="P:methylation"/>
    <property type="evidence" value="ECO:0007669"/>
    <property type="project" value="UniProtKB-KW"/>
</dbReference>
<dbReference type="PRINTS" id="PR00507">
    <property type="entry name" value="N12N6MTFRASE"/>
</dbReference>
<dbReference type="Proteomes" id="UP000030661">
    <property type="component" value="Unassembled WGS sequence"/>
</dbReference>
<dbReference type="InterPro" id="IPR041635">
    <property type="entry name" value="Type_ISP_LLaBIII_C"/>
</dbReference>
<dbReference type="Pfam" id="PF07669">
    <property type="entry name" value="Eco57I"/>
    <property type="match status" value="1"/>
</dbReference>
<evidence type="ECO:0000256" key="2">
    <source>
        <dbReference type="ARBA" id="ARBA00022603"/>
    </source>
</evidence>
<evidence type="ECO:0000256" key="6">
    <source>
        <dbReference type="ARBA" id="ARBA00047942"/>
    </source>
</evidence>
<dbReference type="InterPro" id="IPR050953">
    <property type="entry name" value="N4_N6_ade-DNA_methylase"/>
</dbReference>
<dbReference type="eggNOG" id="COG0286">
    <property type="taxonomic scope" value="Bacteria"/>
</dbReference>
<evidence type="ECO:0000313" key="10">
    <source>
        <dbReference type="EMBL" id="GAK61488.1"/>
    </source>
</evidence>
<evidence type="ECO:0000259" key="8">
    <source>
        <dbReference type="Pfam" id="PF07669"/>
    </source>
</evidence>
<dbReference type="AlphaFoldDB" id="A0A081CA83"/>